<feature type="transmembrane region" description="Helical" evidence="3">
    <location>
        <begin position="379"/>
        <end position="397"/>
    </location>
</feature>
<dbReference type="InterPro" id="IPR050768">
    <property type="entry name" value="UPF0353/GerABKA_families"/>
</dbReference>
<gene>
    <name evidence="4" type="ORF">I8J29_00965</name>
</gene>
<sequence length="495" mass="54943">MKPSEQFTIDSLDQLLSIVGKSCDFSRIGVEAGPNRLTLSFYPSLTDARELHDNLLPALQRIEAPVRAWADLVKWLPYDDVAPETKPARIAEKLQQGCILIQADAVADEALLVNVADEARGRRSDNDTENEFSVIGPKAGFVENLTVNLHLLRQQIAIPQLIFEELTVGSLSKTTVVLAYIEGLTNAELVSAMRDRIKDIDLDIVYDGSFIEQAIADNSNTPFPLFLTTERIDRISYVISSGQVAVLTSGSPYVFSGPSTFMDFFVSPEDYYLNWISGSFFRVIRLLSVLFSLFASPIYIAVLTYHFEVIPTRLLHPIMLSGLHVPFSPVMEVLFLETTIELLREAGARLPAKIGQTLGIVGGIVIGEASVQAALTSNILLIIVALSALASFTTPIYKMANTIRVLRFPLILLSALLGGFGIVVGFTLLLAHLLQLKSLDTPYLVPFFPFRSGNLNDSLIRSSYQYTTNRTLFLNPQRTKRYRPGRKKEDIDHED</sequence>
<proteinExistence type="inferred from homology"/>
<evidence type="ECO:0000256" key="3">
    <source>
        <dbReference type="SAM" id="Phobius"/>
    </source>
</evidence>
<dbReference type="PANTHER" id="PTHR22550">
    <property type="entry name" value="SPORE GERMINATION PROTEIN"/>
    <property type="match status" value="1"/>
</dbReference>
<dbReference type="RefSeq" id="WP_208845719.1">
    <property type="nucleotide sequence ID" value="NZ_JAGGDJ010000001.1"/>
</dbReference>
<feature type="transmembrane region" description="Helical" evidence="3">
    <location>
        <begin position="409"/>
        <end position="434"/>
    </location>
</feature>
<comment type="similarity">
    <text evidence="1">Belongs to the GerABKA family.</text>
</comment>
<dbReference type="InterPro" id="IPR004995">
    <property type="entry name" value="Spore_Ger"/>
</dbReference>
<accession>A0ABS3W364</accession>
<evidence type="ECO:0000313" key="4">
    <source>
        <dbReference type="EMBL" id="MBO7742746.1"/>
    </source>
</evidence>
<organism evidence="4 5">
    <name type="scientific">Paenibacillus artemisiicola</name>
    <dbReference type="NCBI Taxonomy" id="1172618"/>
    <lineage>
        <taxon>Bacteria</taxon>
        <taxon>Bacillati</taxon>
        <taxon>Bacillota</taxon>
        <taxon>Bacilli</taxon>
        <taxon>Bacillales</taxon>
        <taxon>Paenibacillaceae</taxon>
        <taxon>Paenibacillus</taxon>
    </lineage>
</organism>
<evidence type="ECO:0000256" key="2">
    <source>
        <dbReference type="ARBA" id="ARBA00023136"/>
    </source>
</evidence>
<keyword evidence="2 3" id="KW-0472">Membrane</keyword>
<dbReference type="Pfam" id="PF03323">
    <property type="entry name" value="GerA"/>
    <property type="match status" value="1"/>
</dbReference>
<dbReference type="Proteomes" id="UP000670947">
    <property type="component" value="Unassembled WGS sequence"/>
</dbReference>
<keyword evidence="5" id="KW-1185">Reference proteome</keyword>
<reference evidence="4 5" key="1">
    <citation type="submission" date="2021-03" db="EMBL/GenBank/DDBJ databases">
        <title>Paenibacillus artemisicola MWE-103 whole genome sequence.</title>
        <authorList>
            <person name="Ham Y.J."/>
        </authorList>
    </citation>
    <scope>NUCLEOTIDE SEQUENCE [LARGE SCALE GENOMIC DNA]</scope>
    <source>
        <strain evidence="4 5">MWE-103</strain>
    </source>
</reference>
<comment type="caution">
    <text evidence="4">The sequence shown here is derived from an EMBL/GenBank/DDBJ whole genome shotgun (WGS) entry which is preliminary data.</text>
</comment>
<evidence type="ECO:0000313" key="5">
    <source>
        <dbReference type="Proteomes" id="UP000670947"/>
    </source>
</evidence>
<dbReference type="EMBL" id="JAGGDJ010000001">
    <property type="protein sequence ID" value="MBO7742746.1"/>
    <property type="molecule type" value="Genomic_DNA"/>
</dbReference>
<protein>
    <submittedName>
        <fullName evidence="4">Spore germination protein</fullName>
    </submittedName>
</protein>
<dbReference type="PANTHER" id="PTHR22550:SF5">
    <property type="entry name" value="LEUCINE ZIPPER PROTEIN 4"/>
    <property type="match status" value="1"/>
</dbReference>
<keyword evidence="3" id="KW-1133">Transmembrane helix</keyword>
<keyword evidence="3" id="KW-0812">Transmembrane</keyword>
<evidence type="ECO:0000256" key="1">
    <source>
        <dbReference type="ARBA" id="ARBA00005278"/>
    </source>
</evidence>
<name>A0ABS3W364_9BACL</name>
<feature type="transmembrane region" description="Helical" evidence="3">
    <location>
        <begin position="283"/>
        <end position="302"/>
    </location>
</feature>
<dbReference type="PIRSF" id="PIRSF005690">
    <property type="entry name" value="GerBA"/>
    <property type="match status" value="1"/>
</dbReference>